<accession>A0AAE3RA34</accession>
<feature type="compositionally biased region" description="Polar residues" evidence="1">
    <location>
        <begin position="115"/>
        <end position="124"/>
    </location>
</feature>
<reference evidence="3" key="1">
    <citation type="submission" date="2023-05" db="EMBL/GenBank/DDBJ databases">
        <authorList>
            <person name="Zhang X."/>
        </authorList>
    </citation>
    <scope>NUCLEOTIDE SEQUENCE</scope>
    <source>
        <strain evidence="3">BD1B2-1</strain>
    </source>
</reference>
<protein>
    <submittedName>
        <fullName evidence="3">Uncharacterized protein</fullName>
    </submittedName>
</protein>
<evidence type="ECO:0000256" key="2">
    <source>
        <dbReference type="SAM" id="SignalP"/>
    </source>
</evidence>
<dbReference type="RefSeq" id="WP_314515155.1">
    <property type="nucleotide sequence ID" value="NZ_JASJOU010000010.1"/>
</dbReference>
<sequence>MKTLLSIFIFVLVSVVAVQAQSSGDYKHPYGLTQTSKSQKATKAVSTDRKETVKVKRNYKNPQTEKEEVVTVAPGRTVETVVNPLTATDNYKRQNRNTEADNAPNVKENDIMVQDSLNKNNKKD</sequence>
<evidence type="ECO:0000313" key="4">
    <source>
        <dbReference type="Proteomes" id="UP001232063"/>
    </source>
</evidence>
<gene>
    <name evidence="3" type="ORF">QNI22_26140</name>
</gene>
<feature type="chain" id="PRO_5042134741" evidence="2">
    <location>
        <begin position="21"/>
        <end position="124"/>
    </location>
</feature>
<comment type="caution">
    <text evidence="3">The sequence shown here is derived from an EMBL/GenBank/DDBJ whole genome shotgun (WGS) entry which is preliminary data.</text>
</comment>
<organism evidence="3 4">
    <name type="scientific">Xanthocytophaga agilis</name>
    <dbReference type="NCBI Taxonomy" id="3048010"/>
    <lineage>
        <taxon>Bacteria</taxon>
        <taxon>Pseudomonadati</taxon>
        <taxon>Bacteroidota</taxon>
        <taxon>Cytophagia</taxon>
        <taxon>Cytophagales</taxon>
        <taxon>Rhodocytophagaceae</taxon>
        <taxon>Xanthocytophaga</taxon>
    </lineage>
</organism>
<dbReference type="EMBL" id="JASJOU010000010">
    <property type="protein sequence ID" value="MDJ1504169.1"/>
    <property type="molecule type" value="Genomic_DNA"/>
</dbReference>
<proteinExistence type="predicted"/>
<keyword evidence="4" id="KW-1185">Reference proteome</keyword>
<keyword evidence="2" id="KW-0732">Signal</keyword>
<feature type="compositionally biased region" description="Basic and acidic residues" evidence="1">
    <location>
        <begin position="90"/>
        <end position="99"/>
    </location>
</feature>
<feature type="region of interest" description="Disordered" evidence="1">
    <location>
        <begin position="84"/>
        <end position="124"/>
    </location>
</feature>
<dbReference type="Proteomes" id="UP001232063">
    <property type="component" value="Unassembled WGS sequence"/>
</dbReference>
<dbReference type="AlphaFoldDB" id="A0AAE3RA34"/>
<feature type="signal peptide" evidence="2">
    <location>
        <begin position="1"/>
        <end position="20"/>
    </location>
</feature>
<name>A0AAE3RA34_9BACT</name>
<evidence type="ECO:0000313" key="3">
    <source>
        <dbReference type="EMBL" id="MDJ1504169.1"/>
    </source>
</evidence>
<evidence type="ECO:0000256" key="1">
    <source>
        <dbReference type="SAM" id="MobiDB-lite"/>
    </source>
</evidence>